<evidence type="ECO:0000256" key="10">
    <source>
        <dbReference type="ARBA" id="ARBA00032317"/>
    </source>
</evidence>
<evidence type="ECO:0000256" key="4">
    <source>
        <dbReference type="ARBA" id="ARBA00006558"/>
    </source>
</evidence>
<name>A0A928Z4M0_9CYAN</name>
<sequence>MIERQHPEQWLEIAENELLQQFSGESVPLCRITLLQSSEQNPTNQRISSLPSHNELIVTFHHAIADGMSALHVMHALCACYQQVIEGVSPPTVSDRSLKPPLEQLLAPCLAGLDVAELEQLLPSQPTESPQLLIEQTARVADRKTRLIPFELNPAHLSRLKQRCRDEQTTVHGALCAALSLACVAQSLAVQVPVPITCGSSVDLRPACEPLVEASDLGCVTFNITTSHHVSPKADFWDLARECQADVARLVQAKIPHYRGSSAELLNQYQASFLAQLAEHNMGRITTCHVSNLGQSNAPTAYGSIALESFHFATGQSLVGVSCWMGAVTINQTLCGTFTYVTPLMSPETANTLADSVITNLTRSVA</sequence>
<comment type="catalytic activity">
    <reaction evidence="3">
        <text>2 a mycocerosyl-[mycocerosic acid synthase] + a phthiodiolone = a dimycocerosyl phthiodiolone + 2 holo-[mycocerosic acid synthase].</text>
        <dbReference type="EC" id="2.3.1.282"/>
    </reaction>
</comment>
<dbReference type="PANTHER" id="PTHR28037">
    <property type="entry name" value="ALCOHOL O-ACETYLTRANSFERASE 1-RELATED"/>
    <property type="match status" value="1"/>
</dbReference>
<evidence type="ECO:0000259" key="12">
    <source>
        <dbReference type="Pfam" id="PF16911"/>
    </source>
</evidence>
<dbReference type="InterPro" id="IPR031641">
    <property type="entry name" value="PapA_C"/>
</dbReference>
<evidence type="ECO:0000256" key="9">
    <source>
        <dbReference type="ARBA" id="ARBA00030465"/>
    </source>
</evidence>
<evidence type="ECO:0000256" key="3">
    <source>
        <dbReference type="ARBA" id="ARBA00001907"/>
    </source>
</evidence>
<evidence type="ECO:0000256" key="6">
    <source>
        <dbReference type="ARBA" id="ARBA00013449"/>
    </source>
</evidence>
<evidence type="ECO:0000313" key="14">
    <source>
        <dbReference type="Proteomes" id="UP000625316"/>
    </source>
</evidence>
<accession>A0A928Z4M0</accession>
<dbReference type="RefSeq" id="WP_264325325.1">
    <property type="nucleotide sequence ID" value="NZ_JADEXQ010000037.1"/>
</dbReference>
<evidence type="ECO:0000313" key="13">
    <source>
        <dbReference type="EMBL" id="MBE9030498.1"/>
    </source>
</evidence>
<dbReference type="SUPFAM" id="SSF52777">
    <property type="entry name" value="CoA-dependent acyltransferases"/>
    <property type="match status" value="2"/>
</dbReference>
<comment type="caution">
    <text evidence="13">The sequence shown here is derived from an EMBL/GenBank/DDBJ whole genome shotgun (WGS) entry which is preliminary data.</text>
</comment>
<evidence type="ECO:0000256" key="1">
    <source>
        <dbReference type="ARBA" id="ARBA00000026"/>
    </source>
</evidence>
<dbReference type="InterPro" id="IPR052058">
    <property type="entry name" value="Alcohol_O-acetyltransferase"/>
</dbReference>
<dbReference type="EMBL" id="JADEXQ010000037">
    <property type="protein sequence ID" value="MBE9030498.1"/>
    <property type="molecule type" value="Genomic_DNA"/>
</dbReference>
<comment type="catalytic activity">
    <reaction evidence="1">
        <text>2 a mycocerosyl-[mycocerosic acid synthase] + a phthiocerol = a dimycocerosyl phthiocerol + 2 holo-[mycocerosic acid synthase].</text>
        <dbReference type="EC" id="2.3.1.282"/>
    </reaction>
</comment>
<dbReference type="EC" id="2.3.1.282" evidence="5"/>
<keyword evidence="14" id="KW-1185">Reference proteome</keyword>
<reference evidence="13" key="1">
    <citation type="submission" date="2020-10" db="EMBL/GenBank/DDBJ databases">
        <authorList>
            <person name="Castelo-Branco R."/>
            <person name="Eusebio N."/>
            <person name="Adriana R."/>
            <person name="Vieira A."/>
            <person name="Brugerolle De Fraissinette N."/>
            <person name="Rezende De Castro R."/>
            <person name="Schneider M.P."/>
            <person name="Vasconcelos V."/>
            <person name="Leao P.N."/>
        </authorList>
    </citation>
    <scope>NUCLEOTIDE SEQUENCE</scope>
    <source>
        <strain evidence="13">LEGE 11480</strain>
    </source>
</reference>
<comment type="catalytic activity">
    <reaction evidence="2">
        <text>2 a mycocerosyl-[mycocerosic acid synthase] + a phenolphthiocerol = a dimycocerosyl phenolphthiocerol + 2 holo-[mycocerosic acid synthase].</text>
        <dbReference type="EC" id="2.3.1.282"/>
    </reaction>
</comment>
<dbReference type="GO" id="GO:0016746">
    <property type="term" value="F:acyltransferase activity"/>
    <property type="evidence" value="ECO:0007669"/>
    <property type="project" value="UniProtKB-KW"/>
</dbReference>
<evidence type="ECO:0000256" key="11">
    <source>
        <dbReference type="ARBA" id="ARBA00033407"/>
    </source>
</evidence>
<dbReference type="Gene3D" id="3.30.559.30">
    <property type="entry name" value="Nonribosomal peptide synthetase, condensation domain"/>
    <property type="match status" value="1"/>
</dbReference>
<dbReference type="Pfam" id="PF16911">
    <property type="entry name" value="PapA_C"/>
    <property type="match status" value="1"/>
</dbReference>
<gene>
    <name evidence="13" type="ORF">IQ266_12225</name>
</gene>
<dbReference type="AlphaFoldDB" id="A0A928Z4M0"/>
<evidence type="ECO:0000256" key="2">
    <source>
        <dbReference type="ARBA" id="ARBA00000625"/>
    </source>
</evidence>
<keyword evidence="8" id="KW-0012">Acyltransferase</keyword>
<organism evidence="13 14">
    <name type="scientific">Romeriopsis navalis LEGE 11480</name>
    <dbReference type="NCBI Taxonomy" id="2777977"/>
    <lineage>
        <taxon>Bacteria</taxon>
        <taxon>Bacillati</taxon>
        <taxon>Cyanobacteriota</taxon>
        <taxon>Cyanophyceae</taxon>
        <taxon>Leptolyngbyales</taxon>
        <taxon>Leptolyngbyaceae</taxon>
        <taxon>Romeriopsis</taxon>
        <taxon>Romeriopsis navalis</taxon>
    </lineage>
</organism>
<dbReference type="Gene3D" id="3.30.559.10">
    <property type="entry name" value="Chloramphenicol acetyltransferase-like domain"/>
    <property type="match status" value="1"/>
</dbReference>
<proteinExistence type="inferred from homology"/>
<dbReference type="PANTHER" id="PTHR28037:SF1">
    <property type="entry name" value="ALCOHOL O-ACETYLTRANSFERASE 1-RELATED"/>
    <property type="match status" value="1"/>
</dbReference>
<evidence type="ECO:0000256" key="8">
    <source>
        <dbReference type="ARBA" id="ARBA00023315"/>
    </source>
</evidence>
<dbReference type="InterPro" id="IPR023213">
    <property type="entry name" value="CAT-like_dom_sf"/>
</dbReference>
<evidence type="ECO:0000256" key="7">
    <source>
        <dbReference type="ARBA" id="ARBA00022679"/>
    </source>
</evidence>
<keyword evidence="7" id="KW-0808">Transferase</keyword>
<comment type="similarity">
    <text evidence="4">Belongs to the acyltransferase PapA5 family.</text>
</comment>
<protein>
    <recommendedName>
        <fullName evidence="6">Phthiocerol/phthiodiolone dimycocerosyl transferase</fullName>
        <ecNumber evidence="5">2.3.1.282</ecNumber>
    </recommendedName>
    <alternativeName>
        <fullName evidence="11">Acyltransferase PapA5</fullName>
    </alternativeName>
    <alternativeName>
        <fullName evidence="9">Phthiocerol/phthiodiolone O-acyltransferase</fullName>
    </alternativeName>
    <alternativeName>
        <fullName evidence="10">Polyketide synthase-associated protein A5</fullName>
    </alternativeName>
</protein>
<feature type="domain" description="Phthiocerol/phthiodiolone dimycocerosyl transferase C-terminal" evidence="12">
    <location>
        <begin position="151"/>
        <end position="313"/>
    </location>
</feature>
<dbReference type="Proteomes" id="UP000625316">
    <property type="component" value="Unassembled WGS sequence"/>
</dbReference>
<evidence type="ECO:0000256" key="5">
    <source>
        <dbReference type="ARBA" id="ARBA00012866"/>
    </source>
</evidence>